<name>A0A1F4UNH2_UNCKA</name>
<dbReference type="Pfam" id="PF18893">
    <property type="entry name" value="DUF5652"/>
    <property type="match status" value="1"/>
</dbReference>
<dbReference type="AlphaFoldDB" id="A0A1F4UNH2"/>
<reference evidence="3 4" key="1">
    <citation type="journal article" date="2016" name="Nat. Commun.">
        <title>Thousands of microbial genomes shed light on interconnected biogeochemical processes in an aquifer system.</title>
        <authorList>
            <person name="Anantharaman K."/>
            <person name="Brown C.T."/>
            <person name="Hug L.A."/>
            <person name="Sharon I."/>
            <person name="Castelle C.J."/>
            <person name="Probst A.J."/>
            <person name="Thomas B.C."/>
            <person name="Singh A."/>
            <person name="Wilkins M.J."/>
            <person name="Karaoz U."/>
            <person name="Brodie E.L."/>
            <person name="Williams K.H."/>
            <person name="Hubbard S.S."/>
            <person name="Banfield J.F."/>
        </authorList>
    </citation>
    <scope>NUCLEOTIDE SEQUENCE [LARGE SCALE GENOMIC DNA]</scope>
</reference>
<keyword evidence="1" id="KW-0812">Transmembrane</keyword>
<feature type="domain" description="DUF5652" evidence="2">
    <location>
        <begin position="8"/>
        <end position="65"/>
    </location>
</feature>
<gene>
    <name evidence="3" type="ORF">A2V49_00595</name>
</gene>
<accession>A0A1F4UNH2</accession>
<evidence type="ECO:0000259" key="2">
    <source>
        <dbReference type="Pfam" id="PF18893"/>
    </source>
</evidence>
<keyword evidence="1" id="KW-0472">Membrane</keyword>
<sequence length="72" mass="8321">MQILEFLALHPEIYIPLAIWDLVWKAIALWTSAKNDQKYWFVALLIINSIGILPITYLIIDKNKKGSVPVKK</sequence>
<comment type="caution">
    <text evidence="3">The sequence shown here is derived from an EMBL/GenBank/DDBJ whole genome shotgun (WGS) entry which is preliminary data.</text>
</comment>
<evidence type="ECO:0000256" key="1">
    <source>
        <dbReference type="SAM" id="Phobius"/>
    </source>
</evidence>
<evidence type="ECO:0000313" key="4">
    <source>
        <dbReference type="Proteomes" id="UP000178615"/>
    </source>
</evidence>
<dbReference type="InterPro" id="IPR043712">
    <property type="entry name" value="DUF5652"/>
</dbReference>
<feature type="transmembrane region" description="Helical" evidence="1">
    <location>
        <begin position="12"/>
        <end position="33"/>
    </location>
</feature>
<keyword evidence="1" id="KW-1133">Transmembrane helix</keyword>
<dbReference type="Proteomes" id="UP000178615">
    <property type="component" value="Unassembled WGS sequence"/>
</dbReference>
<proteinExistence type="predicted"/>
<evidence type="ECO:0000313" key="3">
    <source>
        <dbReference type="EMBL" id="OGC46531.1"/>
    </source>
</evidence>
<organism evidence="3 4">
    <name type="scientific">candidate division WWE3 bacterium RBG_19FT_COMBO_34_6</name>
    <dbReference type="NCBI Taxonomy" id="1802612"/>
    <lineage>
        <taxon>Bacteria</taxon>
        <taxon>Katanobacteria</taxon>
    </lineage>
</organism>
<feature type="transmembrane region" description="Helical" evidence="1">
    <location>
        <begin position="39"/>
        <end position="60"/>
    </location>
</feature>
<protein>
    <recommendedName>
        <fullName evidence="2">DUF5652 domain-containing protein</fullName>
    </recommendedName>
</protein>
<dbReference type="EMBL" id="MEUV01000001">
    <property type="protein sequence ID" value="OGC46531.1"/>
    <property type="molecule type" value="Genomic_DNA"/>
</dbReference>